<dbReference type="Pfam" id="PF04309">
    <property type="entry name" value="G3P_antiterm"/>
    <property type="match status" value="1"/>
</dbReference>
<evidence type="ECO:0000313" key="2">
    <source>
        <dbReference type="EMBL" id="MFC5711386.1"/>
    </source>
</evidence>
<keyword evidence="1" id="KW-0804">Transcription</keyword>
<proteinExistence type="predicted"/>
<dbReference type="Proteomes" id="UP001596142">
    <property type="component" value="Unassembled WGS sequence"/>
</dbReference>
<comment type="function">
    <text evidence="1">Regulates expression of the glpD operon. In the presence of glycerol 3-phosphate (G3P) causes antitermination of transcription of glpD at the inverted repeat of the leader region to enhance its transcription. Binds and stabilizes glpD leader mRNA.</text>
</comment>
<comment type="caution">
    <text evidence="2">The sequence shown here is derived from an EMBL/GenBank/DDBJ whole genome shotgun (WGS) entry which is preliminary data.</text>
</comment>
<protein>
    <recommendedName>
        <fullName evidence="1">Glycerol uptake operon antiterminator regulatory protein</fullName>
    </recommendedName>
</protein>
<dbReference type="PANTHER" id="PTHR35787">
    <property type="entry name" value="GLYCEROL UPTAKE OPERON ANTITERMINATOR REGULATORY PROTEIN"/>
    <property type="match status" value="1"/>
</dbReference>
<dbReference type="RefSeq" id="WP_385937537.1">
    <property type="nucleotide sequence ID" value="NZ_JBHSOZ010000002.1"/>
</dbReference>
<reference evidence="3" key="1">
    <citation type="journal article" date="2019" name="Int. J. Syst. Evol. Microbiol.">
        <title>The Global Catalogue of Microorganisms (GCM) 10K type strain sequencing project: providing services to taxonomists for standard genome sequencing and annotation.</title>
        <authorList>
            <consortium name="The Broad Institute Genomics Platform"/>
            <consortium name="The Broad Institute Genome Sequencing Center for Infectious Disease"/>
            <person name="Wu L."/>
            <person name="Ma J."/>
        </authorList>
    </citation>
    <scope>NUCLEOTIDE SEQUENCE [LARGE SCALE GENOMIC DNA]</scope>
    <source>
        <strain evidence="3">CECT 7184</strain>
    </source>
</reference>
<dbReference type="EMBL" id="JBHSOZ010000002">
    <property type="protein sequence ID" value="MFC5711386.1"/>
    <property type="molecule type" value="Genomic_DNA"/>
</dbReference>
<keyword evidence="1" id="KW-0694">RNA-binding</keyword>
<keyword evidence="1" id="KW-0319">Glycerol metabolism</keyword>
<dbReference type="PANTHER" id="PTHR35787:SF1">
    <property type="entry name" value="GLYCEROL UPTAKE OPERON ANTITERMINATOR REGULATORY PROTEIN"/>
    <property type="match status" value="1"/>
</dbReference>
<gene>
    <name evidence="2" type="ORF">ACFPU1_01185</name>
</gene>
<accession>A0ABW0YI78</accession>
<dbReference type="SUPFAM" id="SSF110391">
    <property type="entry name" value="GlpP-like"/>
    <property type="match status" value="1"/>
</dbReference>
<sequence>MAEKKKQSFTDMMKSPIIAAISSPKRLDEAMDSKCSIAFLMMGDVMSLPNYVKALQQAGMKVFVHLDFVEGVANDRSGVRYVARQAKPEGIISTKNQVIRYGKEEGMLTIQRFFLIDKSAIDKGIQMVESSRPDAVEILPGVIPKVINRLSEQTSLPLIAGGLIETLDEIQEALDAGAVAASCGSKKLWNSEV</sequence>
<keyword evidence="3" id="KW-1185">Reference proteome</keyword>
<organism evidence="2 3">
    <name type="scientific">Thalassorhabdus alkalitolerans</name>
    <dbReference type="NCBI Taxonomy" id="2282697"/>
    <lineage>
        <taxon>Bacteria</taxon>
        <taxon>Bacillati</taxon>
        <taxon>Bacillota</taxon>
        <taxon>Bacilli</taxon>
        <taxon>Bacillales</taxon>
        <taxon>Bacillaceae</taxon>
        <taxon>Thalassorhabdus</taxon>
    </lineage>
</organism>
<dbReference type="PIRSF" id="PIRSF016897">
    <property type="entry name" value="GlpP"/>
    <property type="match status" value="1"/>
</dbReference>
<evidence type="ECO:0000256" key="1">
    <source>
        <dbReference type="PIRNR" id="PIRNR016897"/>
    </source>
</evidence>
<dbReference type="InterPro" id="IPR006699">
    <property type="entry name" value="GlpP"/>
</dbReference>
<evidence type="ECO:0000313" key="3">
    <source>
        <dbReference type="Proteomes" id="UP001596142"/>
    </source>
</evidence>
<dbReference type="InterPro" id="IPR013785">
    <property type="entry name" value="Aldolase_TIM"/>
</dbReference>
<keyword evidence="1" id="KW-0805">Transcription regulation</keyword>
<name>A0ABW0YI78_9BACI</name>
<dbReference type="Gene3D" id="3.20.20.70">
    <property type="entry name" value="Aldolase class I"/>
    <property type="match status" value="1"/>
</dbReference>